<gene>
    <name evidence="3" type="ORF">E6C48_03100</name>
</gene>
<protein>
    <submittedName>
        <fullName evidence="3">Uncharacterized protein</fullName>
    </submittedName>
</protein>
<dbReference type="EMBL" id="SSNY01000001">
    <property type="protein sequence ID" value="THF60048.1"/>
    <property type="molecule type" value="Genomic_DNA"/>
</dbReference>
<comment type="caution">
    <text evidence="3">The sequence shown here is derived from an EMBL/GenBank/DDBJ whole genome shotgun (WGS) entry which is preliminary data.</text>
</comment>
<dbReference type="Proteomes" id="UP000306441">
    <property type="component" value="Unassembled WGS sequence"/>
</dbReference>
<evidence type="ECO:0000313" key="3">
    <source>
        <dbReference type="EMBL" id="THF60048.1"/>
    </source>
</evidence>
<proteinExistence type="predicted"/>
<evidence type="ECO:0000256" key="1">
    <source>
        <dbReference type="SAM" id="MobiDB-lite"/>
    </source>
</evidence>
<evidence type="ECO:0000313" key="4">
    <source>
        <dbReference type="Proteomes" id="UP000306441"/>
    </source>
</evidence>
<feature type="chain" id="PRO_5045464093" evidence="2">
    <location>
        <begin position="39"/>
        <end position="105"/>
    </location>
</feature>
<reference evidence="3 4" key="1">
    <citation type="submission" date="2019-04" db="EMBL/GenBank/DDBJ databases">
        <title>Mesorhizobium composti sp. nov., isolated from compost.</title>
        <authorList>
            <person name="Lin S.-Y."/>
            <person name="Hameed A."/>
            <person name="Hsieh Y.-T."/>
            <person name="Young C.-C."/>
        </authorList>
    </citation>
    <scope>NUCLEOTIDE SEQUENCE [LARGE SCALE GENOMIC DNA]</scope>
    <source>
        <strain evidence="3 4">CC-YTH430</strain>
    </source>
</reference>
<name>A0ABY2QDN9_9HYPH</name>
<organism evidence="3 4">
    <name type="scientific">Ollibium composti</name>
    <dbReference type="NCBI Taxonomy" id="2675109"/>
    <lineage>
        <taxon>Bacteria</taxon>
        <taxon>Pseudomonadati</taxon>
        <taxon>Pseudomonadota</taxon>
        <taxon>Alphaproteobacteria</taxon>
        <taxon>Hyphomicrobiales</taxon>
        <taxon>Phyllobacteriaceae</taxon>
        <taxon>Ollibium</taxon>
    </lineage>
</organism>
<keyword evidence="2" id="KW-0732">Signal</keyword>
<sequence>MARPLVRRYTSSMIGKSLSTPFPLAAILIFAMVPAAFAAGTAKRPTQTELPGVQGDYRIVRPAPEPDDDAASAPTGQFKIGDMDVRIGGSVTIDIGVGSLPRPRR</sequence>
<evidence type="ECO:0000256" key="2">
    <source>
        <dbReference type="SAM" id="SignalP"/>
    </source>
</evidence>
<keyword evidence="4" id="KW-1185">Reference proteome</keyword>
<accession>A0ABY2QDN9</accession>
<feature type="signal peptide" evidence="2">
    <location>
        <begin position="1"/>
        <end position="38"/>
    </location>
</feature>
<feature type="region of interest" description="Disordered" evidence="1">
    <location>
        <begin position="41"/>
        <end position="76"/>
    </location>
</feature>